<evidence type="ECO:0000256" key="1">
    <source>
        <dbReference type="ARBA" id="ARBA00004123"/>
    </source>
</evidence>
<dbReference type="Pfam" id="PF00010">
    <property type="entry name" value="HLH"/>
    <property type="match status" value="1"/>
</dbReference>
<dbReference type="FunFam" id="4.10.280.10:FF:000004">
    <property type="entry name" value="Basic helix-loop-helix transcription factor"/>
    <property type="match status" value="1"/>
</dbReference>
<dbReference type="OrthoDB" id="690068at2759"/>
<evidence type="ECO:0000313" key="9">
    <source>
        <dbReference type="Proteomes" id="UP000275267"/>
    </source>
</evidence>
<dbReference type="InterPro" id="IPR047265">
    <property type="entry name" value="PIF1-like_bHLH"/>
</dbReference>
<evidence type="ECO:0000313" key="8">
    <source>
        <dbReference type="EMBL" id="RLN39566.1"/>
    </source>
</evidence>
<dbReference type="Gene3D" id="4.10.280.10">
    <property type="entry name" value="Helix-loop-helix DNA-binding domain"/>
    <property type="match status" value="1"/>
</dbReference>
<dbReference type="GO" id="GO:0046983">
    <property type="term" value="F:protein dimerization activity"/>
    <property type="evidence" value="ECO:0007669"/>
    <property type="project" value="InterPro"/>
</dbReference>
<dbReference type="EMBL" id="PQIB02000001">
    <property type="protein sequence ID" value="RLN39566.1"/>
    <property type="molecule type" value="Genomic_DNA"/>
</dbReference>
<keyword evidence="5" id="KW-0539">Nucleus</keyword>
<dbReference type="SMART" id="SM00353">
    <property type="entry name" value="HLH"/>
    <property type="match status" value="1"/>
</dbReference>
<feature type="compositionally biased region" description="Basic residues" evidence="6">
    <location>
        <begin position="391"/>
        <end position="400"/>
    </location>
</feature>
<dbReference type="STRING" id="4540.A0A3L6TIV1"/>
<keyword evidence="9" id="KW-1185">Reference proteome</keyword>
<feature type="region of interest" description="Disordered" evidence="6">
    <location>
        <begin position="266"/>
        <end position="296"/>
    </location>
</feature>
<organism evidence="8 9">
    <name type="scientific">Panicum miliaceum</name>
    <name type="common">Proso millet</name>
    <name type="synonym">Broomcorn millet</name>
    <dbReference type="NCBI Taxonomy" id="4540"/>
    <lineage>
        <taxon>Eukaryota</taxon>
        <taxon>Viridiplantae</taxon>
        <taxon>Streptophyta</taxon>
        <taxon>Embryophyta</taxon>
        <taxon>Tracheophyta</taxon>
        <taxon>Spermatophyta</taxon>
        <taxon>Magnoliopsida</taxon>
        <taxon>Liliopsida</taxon>
        <taxon>Poales</taxon>
        <taxon>Poaceae</taxon>
        <taxon>PACMAD clade</taxon>
        <taxon>Panicoideae</taxon>
        <taxon>Panicodae</taxon>
        <taxon>Paniceae</taxon>
        <taxon>Panicinae</taxon>
        <taxon>Panicum</taxon>
        <taxon>Panicum sect. Panicum</taxon>
    </lineage>
</organism>
<evidence type="ECO:0000259" key="7">
    <source>
        <dbReference type="PROSITE" id="PS50888"/>
    </source>
</evidence>
<evidence type="ECO:0000256" key="3">
    <source>
        <dbReference type="ARBA" id="ARBA00023015"/>
    </source>
</evidence>
<dbReference type="SUPFAM" id="SSF47459">
    <property type="entry name" value="HLH, helix-loop-helix DNA-binding domain"/>
    <property type="match status" value="1"/>
</dbReference>
<dbReference type="AlphaFoldDB" id="A0A3L6TIV1"/>
<dbReference type="GO" id="GO:0005634">
    <property type="term" value="C:nucleus"/>
    <property type="evidence" value="ECO:0007669"/>
    <property type="project" value="UniProtKB-SubCell"/>
</dbReference>
<keyword evidence="3" id="KW-0805">Transcription regulation</keyword>
<evidence type="ECO:0000256" key="4">
    <source>
        <dbReference type="ARBA" id="ARBA00023163"/>
    </source>
</evidence>
<evidence type="ECO:0000256" key="2">
    <source>
        <dbReference type="ARBA" id="ARBA00005510"/>
    </source>
</evidence>
<evidence type="ECO:0000256" key="5">
    <source>
        <dbReference type="ARBA" id="ARBA00023242"/>
    </source>
</evidence>
<feature type="compositionally biased region" description="Gly residues" evidence="6">
    <location>
        <begin position="336"/>
        <end position="354"/>
    </location>
</feature>
<accession>A0A3L6TIV1</accession>
<dbReference type="PANTHER" id="PTHR46807">
    <property type="entry name" value="TRANSCRIPTION FACTOR PIF3"/>
    <property type="match status" value="1"/>
</dbReference>
<comment type="caution">
    <text evidence="8">The sequence shown here is derived from an EMBL/GenBank/DDBJ whole genome shotgun (WGS) entry which is preliminary data.</text>
</comment>
<feature type="compositionally biased region" description="Pro residues" evidence="6">
    <location>
        <begin position="273"/>
        <end position="288"/>
    </location>
</feature>
<dbReference type="InterPro" id="IPR036638">
    <property type="entry name" value="HLH_DNA-bd_sf"/>
</dbReference>
<gene>
    <name evidence="8" type="ORF">C2845_PM01G26150</name>
</gene>
<feature type="domain" description="BHLH" evidence="7">
    <location>
        <begin position="401"/>
        <end position="450"/>
    </location>
</feature>
<keyword evidence="4" id="KW-0804">Transcription</keyword>
<dbReference type="GO" id="GO:0003700">
    <property type="term" value="F:DNA-binding transcription factor activity"/>
    <property type="evidence" value="ECO:0007669"/>
    <property type="project" value="InterPro"/>
</dbReference>
<dbReference type="Proteomes" id="UP000275267">
    <property type="component" value="Unassembled WGS sequence"/>
</dbReference>
<reference evidence="9" key="1">
    <citation type="journal article" date="2019" name="Nat. Commun.">
        <title>The genome of broomcorn millet.</title>
        <authorList>
            <person name="Zou C."/>
            <person name="Miki D."/>
            <person name="Li D."/>
            <person name="Tang Q."/>
            <person name="Xiao L."/>
            <person name="Rajput S."/>
            <person name="Deng P."/>
            <person name="Jia W."/>
            <person name="Huang R."/>
            <person name="Zhang M."/>
            <person name="Sun Y."/>
            <person name="Hu J."/>
            <person name="Fu X."/>
            <person name="Schnable P.S."/>
            <person name="Li F."/>
            <person name="Zhang H."/>
            <person name="Feng B."/>
            <person name="Zhu X."/>
            <person name="Liu R."/>
            <person name="Schnable J.C."/>
            <person name="Zhu J.-K."/>
            <person name="Zhang H."/>
        </authorList>
    </citation>
    <scope>NUCLEOTIDE SEQUENCE [LARGE SCALE GENOMIC DNA]</scope>
</reference>
<feature type="compositionally biased region" description="Basic and acidic residues" evidence="6">
    <location>
        <begin position="368"/>
        <end position="379"/>
    </location>
</feature>
<comment type="subcellular location">
    <subcellularLocation>
        <location evidence="1">Nucleus</location>
    </subcellularLocation>
</comment>
<comment type="similarity">
    <text evidence="2">Belongs to the bHLH protein family.</text>
</comment>
<dbReference type="PROSITE" id="PS50888">
    <property type="entry name" value="BHLH"/>
    <property type="match status" value="1"/>
</dbReference>
<dbReference type="InterPro" id="IPR044273">
    <property type="entry name" value="PIF3-like"/>
</dbReference>
<dbReference type="PANTHER" id="PTHR46807:SF7">
    <property type="entry name" value="BHLH DOMAIN-CONTAINING PROTEIN"/>
    <property type="match status" value="1"/>
</dbReference>
<evidence type="ECO:0000256" key="6">
    <source>
        <dbReference type="SAM" id="MobiDB-lite"/>
    </source>
</evidence>
<feature type="region of interest" description="Disordered" evidence="6">
    <location>
        <begin position="162"/>
        <end position="191"/>
    </location>
</feature>
<feature type="compositionally biased region" description="Basic and acidic residues" evidence="6">
    <location>
        <begin position="401"/>
        <end position="410"/>
    </location>
</feature>
<proteinExistence type="inferred from homology"/>
<dbReference type="InterPro" id="IPR011598">
    <property type="entry name" value="bHLH_dom"/>
</dbReference>
<dbReference type="CDD" id="cd11445">
    <property type="entry name" value="bHLH_AtPIF_like"/>
    <property type="match status" value="1"/>
</dbReference>
<feature type="region of interest" description="Disordered" evidence="6">
    <location>
        <begin position="209"/>
        <end position="233"/>
    </location>
</feature>
<protein>
    <submittedName>
        <fullName evidence="8">Transcription factor PIF4-like isoform X1</fullName>
    </submittedName>
</protein>
<feature type="region of interest" description="Disordered" evidence="6">
    <location>
        <begin position="314"/>
        <end position="410"/>
    </location>
</feature>
<sequence length="597" mass="64241">MVSGSPLALLSFVSARSTSGRGAPDARGVRAQRRRGVGVVLRGGGFRFGASSEAYLSVHPLCVALPWIQFDHARSRPPRLVVRVHRAQMLLLAGGRAGAASPQTRFGVRLFAGNNKIQLWEFSFCMGYPSSTKWQNVLAACTLSLFSRNYSALTLPRFQPMIQPLSKKRSPRPNRDDMDGNARPAANQKKPIVTDDDLVELLWHNGSVVAQPQAHQRPAPSDRPGSSGLTGEETAAWFPDTLDDALEKDLYTQLWYSSIVDAAPHHGDTLPGPSSPPPPPELAHPVTPPVGSSGVESSWAGDICSTFCGSNQVPRTPAGVNRGKDASLQSEVPRGAGAGTSSSGGSGSNYGGSGLPSDSGHVQKGKGMCRDESDSRSEDAECEATEEAKSSRRCGTKRRTRAAEVHNLSERRRRDRINEKMRALQELIPHCNKTDKASILDETIEYLKSLQMQVQIMWMTSGMAPMMFPGAHQFMSPMALGMNSACIPAAQGLSQMPRVPYLNLSLPNHIPLNSSPAMNPINSPSVANQMQNVHLREASNHFLHPGGGQTAVPQVPGTHVYGPEIPQAEQYNRILEVPASTVVSTSMAGQPRTYGGA</sequence>
<name>A0A3L6TIV1_PANMI</name>